<gene>
    <name evidence="2" type="ORF">RDB_LOCUS109873</name>
</gene>
<feature type="chain" id="PRO_5034825588" evidence="1">
    <location>
        <begin position="25"/>
        <end position="124"/>
    </location>
</feature>
<organism evidence="2 3">
    <name type="scientific">Rhizoctonia solani</name>
    <dbReference type="NCBI Taxonomy" id="456999"/>
    <lineage>
        <taxon>Eukaryota</taxon>
        <taxon>Fungi</taxon>
        <taxon>Dikarya</taxon>
        <taxon>Basidiomycota</taxon>
        <taxon>Agaricomycotina</taxon>
        <taxon>Agaricomycetes</taxon>
        <taxon>Cantharellales</taxon>
        <taxon>Ceratobasidiaceae</taxon>
        <taxon>Rhizoctonia</taxon>
    </lineage>
</organism>
<accession>A0A8H3HDE9</accession>
<protein>
    <submittedName>
        <fullName evidence="2">Uncharacterized protein</fullName>
    </submittedName>
</protein>
<evidence type="ECO:0000256" key="1">
    <source>
        <dbReference type="SAM" id="SignalP"/>
    </source>
</evidence>
<feature type="signal peptide" evidence="1">
    <location>
        <begin position="1"/>
        <end position="24"/>
    </location>
</feature>
<dbReference type="EMBL" id="CAJMXA010003502">
    <property type="protein sequence ID" value="CAE6498713.1"/>
    <property type="molecule type" value="Genomic_DNA"/>
</dbReference>
<keyword evidence="1" id="KW-0732">Signal</keyword>
<dbReference type="AlphaFoldDB" id="A0A8H3HDE9"/>
<reference evidence="2" key="1">
    <citation type="submission" date="2021-01" db="EMBL/GenBank/DDBJ databases">
        <authorList>
            <person name="Kaushik A."/>
        </authorList>
    </citation>
    <scope>NUCLEOTIDE SEQUENCE</scope>
    <source>
        <strain evidence="2">AG6-10EEA</strain>
    </source>
</reference>
<proteinExistence type="predicted"/>
<sequence length="124" mass="13075">MISKNSLRFISIATLARLASPSLALATHNGSRISWTPCGNATIPRECGRFEVPLDYANSTAGTASLAVARLNATVSPRLGTLFVNPGGPGESGVEWVLSDDMLLILNGTGGRYDIVSKYALTNH</sequence>
<evidence type="ECO:0000313" key="2">
    <source>
        <dbReference type="EMBL" id="CAE6498713.1"/>
    </source>
</evidence>
<name>A0A8H3HDE9_9AGAM</name>
<dbReference type="Proteomes" id="UP000663853">
    <property type="component" value="Unassembled WGS sequence"/>
</dbReference>
<comment type="caution">
    <text evidence="2">The sequence shown here is derived from an EMBL/GenBank/DDBJ whole genome shotgun (WGS) entry which is preliminary data.</text>
</comment>
<evidence type="ECO:0000313" key="3">
    <source>
        <dbReference type="Proteomes" id="UP000663853"/>
    </source>
</evidence>